<reference evidence="8" key="1">
    <citation type="journal article" date="2019" name="Int. J. Syst. Evol. Microbiol.">
        <title>The Global Catalogue of Microorganisms (GCM) 10K type strain sequencing project: providing services to taxonomists for standard genome sequencing and annotation.</title>
        <authorList>
            <consortium name="The Broad Institute Genomics Platform"/>
            <consortium name="The Broad Institute Genome Sequencing Center for Infectious Disease"/>
            <person name="Wu L."/>
            <person name="Ma J."/>
        </authorList>
    </citation>
    <scope>NUCLEOTIDE SEQUENCE [LARGE SCALE GENOMIC DNA]</scope>
    <source>
        <strain evidence="8">CCUG 39402</strain>
    </source>
</reference>
<evidence type="ECO:0000256" key="4">
    <source>
        <dbReference type="ARBA" id="ARBA00023136"/>
    </source>
</evidence>
<keyword evidence="3 5" id="KW-1133">Transmembrane helix</keyword>
<evidence type="ECO:0000313" key="8">
    <source>
        <dbReference type="Proteomes" id="UP001596270"/>
    </source>
</evidence>
<dbReference type="Proteomes" id="UP001596270">
    <property type="component" value="Unassembled WGS sequence"/>
</dbReference>
<dbReference type="RefSeq" id="WP_371436395.1">
    <property type="nucleotide sequence ID" value="NZ_JBHSRS010000081.1"/>
</dbReference>
<organism evidence="7 8">
    <name type="scientific">Polaromonas aquatica</name>
    <dbReference type="NCBI Taxonomy" id="332657"/>
    <lineage>
        <taxon>Bacteria</taxon>
        <taxon>Pseudomonadati</taxon>
        <taxon>Pseudomonadota</taxon>
        <taxon>Betaproteobacteria</taxon>
        <taxon>Burkholderiales</taxon>
        <taxon>Comamonadaceae</taxon>
        <taxon>Polaromonas</taxon>
    </lineage>
</organism>
<dbReference type="Pfam" id="PF13664">
    <property type="entry name" value="DUF4149"/>
    <property type="match status" value="1"/>
</dbReference>
<protein>
    <submittedName>
        <fullName evidence="7">DUF4149 domain-containing protein</fullName>
    </submittedName>
</protein>
<feature type="transmembrane region" description="Helical" evidence="5">
    <location>
        <begin position="113"/>
        <end position="136"/>
    </location>
</feature>
<name>A0ABW1U0H7_9BURK</name>
<dbReference type="EMBL" id="JBHSRS010000081">
    <property type="protein sequence ID" value="MFC6282990.1"/>
    <property type="molecule type" value="Genomic_DNA"/>
</dbReference>
<dbReference type="InterPro" id="IPR025423">
    <property type="entry name" value="TMEM205-like"/>
</dbReference>
<keyword evidence="8" id="KW-1185">Reference proteome</keyword>
<feature type="transmembrane region" description="Helical" evidence="5">
    <location>
        <begin position="48"/>
        <end position="64"/>
    </location>
</feature>
<feature type="transmembrane region" description="Helical" evidence="5">
    <location>
        <begin position="76"/>
        <end position="93"/>
    </location>
</feature>
<keyword evidence="2 5" id="KW-0812">Transmembrane</keyword>
<accession>A0ABW1U0H7</accession>
<evidence type="ECO:0000256" key="2">
    <source>
        <dbReference type="ARBA" id="ARBA00022692"/>
    </source>
</evidence>
<proteinExistence type="predicted"/>
<evidence type="ECO:0000313" key="7">
    <source>
        <dbReference type="EMBL" id="MFC6282990.1"/>
    </source>
</evidence>
<sequence>MRYSFGIMVAALWWGSLTALGFVVVPMLFANLGSPAAAGAVAAKLFTAQTWLSIACAMLMLLVFNKKDAEAPVPSAQLAMKFIVSGFLLALLVEFGVSPRIVNARAEGGNLKLWHALGTAMYVGQWLSAGASLWFLSRPAAAAASPDITRD</sequence>
<evidence type="ECO:0000259" key="6">
    <source>
        <dbReference type="Pfam" id="PF13664"/>
    </source>
</evidence>
<evidence type="ECO:0000256" key="5">
    <source>
        <dbReference type="SAM" id="Phobius"/>
    </source>
</evidence>
<gene>
    <name evidence="7" type="ORF">ACFQND_17335</name>
</gene>
<comment type="subcellular location">
    <subcellularLocation>
        <location evidence="1">Membrane</location>
    </subcellularLocation>
</comment>
<comment type="caution">
    <text evidence="7">The sequence shown here is derived from an EMBL/GenBank/DDBJ whole genome shotgun (WGS) entry which is preliminary data.</text>
</comment>
<feature type="domain" description="TMEM205-like" evidence="6">
    <location>
        <begin position="9"/>
        <end position="108"/>
    </location>
</feature>
<evidence type="ECO:0000256" key="1">
    <source>
        <dbReference type="ARBA" id="ARBA00004370"/>
    </source>
</evidence>
<evidence type="ECO:0000256" key="3">
    <source>
        <dbReference type="ARBA" id="ARBA00022989"/>
    </source>
</evidence>
<keyword evidence="4 5" id="KW-0472">Membrane</keyword>